<dbReference type="Gene3D" id="1.20.120.450">
    <property type="entry name" value="dinb family like domain"/>
    <property type="match status" value="1"/>
</dbReference>
<dbReference type="RefSeq" id="WP_093915134.1">
    <property type="nucleotide sequence ID" value="NZ_FPAJ01000001.1"/>
</dbReference>
<dbReference type="GO" id="GO:0046872">
    <property type="term" value="F:metal ion binding"/>
    <property type="evidence" value="ECO:0007669"/>
    <property type="project" value="UniProtKB-KW"/>
</dbReference>
<protein>
    <submittedName>
        <fullName evidence="4">Uncharacterized damage-inducible protein DinB (Forms a four-helix bundle)</fullName>
    </submittedName>
</protein>
<evidence type="ECO:0000256" key="3">
    <source>
        <dbReference type="PIRSR" id="PIRSR607837-1"/>
    </source>
</evidence>
<evidence type="ECO:0000256" key="2">
    <source>
        <dbReference type="ARBA" id="ARBA00022723"/>
    </source>
</evidence>
<reference evidence="5" key="1">
    <citation type="submission" date="2016-10" db="EMBL/GenBank/DDBJ databases">
        <authorList>
            <person name="Varghese N."/>
            <person name="Submissions S."/>
        </authorList>
    </citation>
    <scope>NUCLEOTIDE SEQUENCE [LARGE SCALE GENOMIC DNA]</scope>
    <source>
        <strain evidence="5">DSM 23422</strain>
    </source>
</reference>
<proteinExistence type="inferred from homology"/>
<dbReference type="Proteomes" id="UP000199239">
    <property type="component" value="Unassembled WGS sequence"/>
</dbReference>
<dbReference type="AlphaFoldDB" id="A0A1I6QUF2"/>
<dbReference type="PANTHER" id="PTHR37302:SF1">
    <property type="entry name" value="PROTEIN DINB"/>
    <property type="match status" value="1"/>
</dbReference>
<keyword evidence="2 3" id="KW-0479">Metal-binding</keyword>
<dbReference type="EMBL" id="FPAJ01000001">
    <property type="protein sequence ID" value="SFS56147.1"/>
    <property type="molecule type" value="Genomic_DNA"/>
</dbReference>
<dbReference type="STRING" id="394264.SAMN04488040_0956"/>
<evidence type="ECO:0000256" key="1">
    <source>
        <dbReference type="ARBA" id="ARBA00008635"/>
    </source>
</evidence>
<dbReference type="Pfam" id="PF05163">
    <property type="entry name" value="DinB"/>
    <property type="match status" value="1"/>
</dbReference>
<name>A0A1I6QUF2_9RHOB</name>
<dbReference type="InterPro" id="IPR007837">
    <property type="entry name" value="DinB"/>
</dbReference>
<dbReference type="PANTHER" id="PTHR37302">
    <property type="entry name" value="SLR1116 PROTEIN"/>
    <property type="match status" value="1"/>
</dbReference>
<feature type="binding site" evidence="3">
    <location>
        <position position="50"/>
    </location>
    <ligand>
        <name>a divalent metal cation</name>
        <dbReference type="ChEBI" id="CHEBI:60240"/>
    </ligand>
</feature>
<accession>A0A1I6QUF2</accession>
<comment type="similarity">
    <text evidence="1">Belongs to the DinB family.</text>
</comment>
<keyword evidence="5" id="KW-1185">Reference proteome</keyword>
<gene>
    <name evidence="4" type="ORF">SAMN04488040_0956</name>
</gene>
<dbReference type="OrthoDB" id="9807509at2"/>
<evidence type="ECO:0000313" key="4">
    <source>
        <dbReference type="EMBL" id="SFS56147.1"/>
    </source>
</evidence>
<dbReference type="SUPFAM" id="SSF109854">
    <property type="entry name" value="DinB/YfiT-like putative metalloenzymes"/>
    <property type="match status" value="1"/>
</dbReference>
<sequence length="169" mass="18888">MINVGYARMMARYNSWQNDQLIPLFLDMSQADLTKDRGAFFGSILSTANHILAADMLWLSRYDPSMESPIESFDKWLMLHKDARDWAADRQRVDGKISHWANSLREVDLLGDLHCVPAGGGPAYDLPKGQGVLQLFNHQTHHRGQIHAMLTAAGQSAPVTDIAFLPETA</sequence>
<feature type="binding site" evidence="3">
    <location>
        <position position="138"/>
    </location>
    <ligand>
        <name>a divalent metal cation</name>
        <dbReference type="ChEBI" id="CHEBI:60240"/>
    </ligand>
</feature>
<organism evidence="4 5">
    <name type="scientific">Sulfitobacter marinus</name>
    <dbReference type="NCBI Taxonomy" id="394264"/>
    <lineage>
        <taxon>Bacteria</taxon>
        <taxon>Pseudomonadati</taxon>
        <taxon>Pseudomonadota</taxon>
        <taxon>Alphaproteobacteria</taxon>
        <taxon>Rhodobacterales</taxon>
        <taxon>Roseobacteraceae</taxon>
        <taxon>Sulfitobacter</taxon>
    </lineage>
</organism>
<evidence type="ECO:0000313" key="5">
    <source>
        <dbReference type="Proteomes" id="UP000199239"/>
    </source>
</evidence>
<feature type="binding site" evidence="3">
    <location>
        <position position="142"/>
    </location>
    <ligand>
        <name>a divalent metal cation</name>
        <dbReference type="ChEBI" id="CHEBI:60240"/>
    </ligand>
</feature>
<dbReference type="InterPro" id="IPR034660">
    <property type="entry name" value="DinB/YfiT-like"/>
</dbReference>